<reference evidence="2 3" key="1">
    <citation type="submission" date="2023-01" db="EMBL/GenBank/DDBJ databases">
        <title>Analysis of 21 Apiospora genomes using comparative genomics revels a genus with tremendous synthesis potential of carbohydrate active enzymes and secondary metabolites.</title>
        <authorList>
            <person name="Sorensen T."/>
        </authorList>
    </citation>
    <scope>NUCLEOTIDE SEQUENCE [LARGE SCALE GENOMIC DNA]</scope>
    <source>
        <strain evidence="2 3">CBS 114990</strain>
    </source>
</reference>
<dbReference type="GeneID" id="92049998"/>
<proteinExistence type="predicted"/>
<accession>A0ABR1V3Y5</accession>
<keyword evidence="1" id="KW-0732">Signal</keyword>
<evidence type="ECO:0000256" key="1">
    <source>
        <dbReference type="SAM" id="SignalP"/>
    </source>
</evidence>
<keyword evidence="3" id="KW-1185">Reference proteome</keyword>
<dbReference type="EMBL" id="JAQQWN010000009">
    <property type="protein sequence ID" value="KAK8065877.1"/>
    <property type="molecule type" value="Genomic_DNA"/>
</dbReference>
<evidence type="ECO:0000313" key="2">
    <source>
        <dbReference type="EMBL" id="KAK8065877.1"/>
    </source>
</evidence>
<dbReference type="Proteomes" id="UP001433268">
    <property type="component" value="Unassembled WGS sequence"/>
</dbReference>
<evidence type="ECO:0000313" key="3">
    <source>
        <dbReference type="Proteomes" id="UP001433268"/>
    </source>
</evidence>
<feature type="signal peptide" evidence="1">
    <location>
        <begin position="1"/>
        <end position="17"/>
    </location>
</feature>
<organism evidence="2 3">
    <name type="scientific">Apiospora hydei</name>
    <dbReference type="NCBI Taxonomy" id="1337664"/>
    <lineage>
        <taxon>Eukaryota</taxon>
        <taxon>Fungi</taxon>
        <taxon>Dikarya</taxon>
        <taxon>Ascomycota</taxon>
        <taxon>Pezizomycotina</taxon>
        <taxon>Sordariomycetes</taxon>
        <taxon>Xylariomycetidae</taxon>
        <taxon>Amphisphaeriales</taxon>
        <taxon>Apiosporaceae</taxon>
        <taxon>Apiospora</taxon>
    </lineage>
</organism>
<sequence>MARTQILAAALAAAALAIDIPAVPTWPDSGRCTDKSLTIPSWLISDYEVVAGTTTFKVNNRASEKTPYSADVECTPEGVCQGSGIAADALRETISTGPDGNPVIGLSETWVCGDNSDKVFFQASGNTTITQCAGDDCVSPIPYLVPGSLKLPIPLTPAQPTPPPGYKAPTCASVGPDQWTVTGVSYKNYAKGQCKQWYLEDRVCLDSSTGNFTSKGQYLSLNVTNNAIEYEVACSHTPKYNDFDIPSPLRCTGGEFNDITLDVSWSGTAPDFTLKIEELWYCLENPSTNVEPTVIVASGSEPIALTCESHTGITGAADDIITTCTDPVDSHAVAGTQTAKEMLPAFSLDTAYPVQGGCTFDSVVSPTFYMRGMFFETTPFEDPSTAELSRFTCGLTGPGFADYFFYEKAPISGAGVGAVYDCGSQQLGCTYSFHAPDRILTLDKVWECSDKNAAQPLYFNGQGEYDWNKDPYSQCSSPNNNIYCYWYDNLATLQPGIPYNIPKVTVSLVNGEGAAAGERHPREWDLVLVEQLSRPKE</sequence>
<comment type="caution">
    <text evidence="2">The sequence shown here is derived from an EMBL/GenBank/DDBJ whole genome shotgun (WGS) entry which is preliminary data.</text>
</comment>
<protein>
    <submittedName>
        <fullName evidence="2">Uncharacterized protein</fullName>
    </submittedName>
</protein>
<feature type="chain" id="PRO_5045083141" evidence="1">
    <location>
        <begin position="18"/>
        <end position="537"/>
    </location>
</feature>
<gene>
    <name evidence="2" type="ORF">PG997_012624</name>
</gene>
<dbReference type="RefSeq" id="XP_066662630.1">
    <property type="nucleotide sequence ID" value="XM_066816938.1"/>
</dbReference>
<name>A0ABR1V3Y5_9PEZI</name>